<evidence type="ECO:0000256" key="8">
    <source>
        <dbReference type="ARBA" id="ARBA00022982"/>
    </source>
</evidence>
<gene>
    <name evidence="15" type="primary">cybB</name>
    <name evidence="15" type="ORF">GCM10022404_13110</name>
</gene>
<evidence type="ECO:0000256" key="5">
    <source>
        <dbReference type="ARBA" id="ARBA00022617"/>
    </source>
</evidence>
<keyword evidence="4" id="KW-1003">Cell membrane</keyword>
<evidence type="ECO:0000313" key="16">
    <source>
        <dbReference type="Proteomes" id="UP001399917"/>
    </source>
</evidence>
<dbReference type="RefSeq" id="WP_344845326.1">
    <property type="nucleotide sequence ID" value="NZ_BAABDF010000006.1"/>
</dbReference>
<sequence>MSPSSPRYASVQILLHWLIFFLFAFNYIVSDDMGKALRVKLDGGTPDIFAALVHPPVGFAILVLTLLRLLARARYKAPPLPEGNHPLLNRAAHIVHRSLYALLVLVPVSGIAAWGIGIRTAGDVHEVLVNLTLAIVVLHAGAAIYHQFYLKDGLLNRMRPSRGD</sequence>
<keyword evidence="5" id="KW-0349">Heme</keyword>
<evidence type="ECO:0000313" key="15">
    <source>
        <dbReference type="EMBL" id="GAA3864101.1"/>
    </source>
</evidence>
<evidence type="ECO:0000256" key="1">
    <source>
        <dbReference type="ARBA" id="ARBA00001970"/>
    </source>
</evidence>
<feature type="transmembrane region" description="Helical" evidence="13">
    <location>
        <begin position="48"/>
        <end position="71"/>
    </location>
</feature>
<feature type="transmembrane region" description="Helical" evidence="13">
    <location>
        <begin position="127"/>
        <end position="150"/>
    </location>
</feature>
<feature type="transmembrane region" description="Helical" evidence="13">
    <location>
        <begin position="7"/>
        <end position="28"/>
    </location>
</feature>
<evidence type="ECO:0000259" key="14">
    <source>
        <dbReference type="Pfam" id="PF01292"/>
    </source>
</evidence>
<dbReference type="PANTHER" id="PTHR30529">
    <property type="entry name" value="CYTOCHROME B561"/>
    <property type="match status" value="1"/>
</dbReference>
<keyword evidence="3" id="KW-0813">Transport</keyword>
<comment type="cofactor">
    <cofactor evidence="1">
        <name>heme b</name>
        <dbReference type="ChEBI" id="CHEBI:60344"/>
    </cofactor>
</comment>
<dbReference type="EMBL" id="BAABDF010000006">
    <property type="protein sequence ID" value="GAA3864101.1"/>
    <property type="molecule type" value="Genomic_DNA"/>
</dbReference>
<keyword evidence="8" id="KW-0249">Electron transport</keyword>
<comment type="similarity">
    <text evidence="12">Belongs to the cytochrome b561 family.</text>
</comment>
<comment type="caution">
    <text evidence="15">The sequence shown here is derived from an EMBL/GenBank/DDBJ whole genome shotgun (WGS) entry which is preliminary data.</text>
</comment>
<evidence type="ECO:0000256" key="9">
    <source>
        <dbReference type="ARBA" id="ARBA00022989"/>
    </source>
</evidence>
<dbReference type="InterPro" id="IPR011577">
    <property type="entry name" value="Cyt_b561_bac/Ni-Hgenase"/>
</dbReference>
<protein>
    <submittedName>
        <fullName evidence="15">Cytochrome b561</fullName>
    </submittedName>
</protein>
<dbReference type="InterPro" id="IPR052168">
    <property type="entry name" value="Cytochrome_b561_oxidase"/>
</dbReference>
<evidence type="ECO:0000256" key="6">
    <source>
        <dbReference type="ARBA" id="ARBA00022692"/>
    </source>
</evidence>
<keyword evidence="9 13" id="KW-1133">Transmembrane helix</keyword>
<evidence type="ECO:0000256" key="4">
    <source>
        <dbReference type="ARBA" id="ARBA00022475"/>
    </source>
</evidence>
<dbReference type="PANTHER" id="PTHR30529:SF1">
    <property type="entry name" value="CYTOCHROME B561 HOMOLOG 2"/>
    <property type="match status" value="1"/>
</dbReference>
<accession>A0ABP7K5N8</accession>
<evidence type="ECO:0000256" key="10">
    <source>
        <dbReference type="ARBA" id="ARBA00023004"/>
    </source>
</evidence>
<reference evidence="16" key="1">
    <citation type="journal article" date="2019" name="Int. J. Syst. Evol. Microbiol.">
        <title>The Global Catalogue of Microorganisms (GCM) 10K type strain sequencing project: providing services to taxonomists for standard genome sequencing and annotation.</title>
        <authorList>
            <consortium name="The Broad Institute Genomics Platform"/>
            <consortium name="The Broad Institute Genome Sequencing Center for Infectious Disease"/>
            <person name="Wu L."/>
            <person name="Ma J."/>
        </authorList>
    </citation>
    <scope>NUCLEOTIDE SEQUENCE [LARGE SCALE GENOMIC DNA]</scope>
    <source>
        <strain evidence="16">JCM 17190</strain>
    </source>
</reference>
<dbReference type="Pfam" id="PF01292">
    <property type="entry name" value="Ni_hydr_CYTB"/>
    <property type="match status" value="1"/>
</dbReference>
<evidence type="ECO:0000256" key="12">
    <source>
        <dbReference type="ARBA" id="ARBA00037975"/>
    </source>
</evidence>
<dbReference type="InterPro" id="IPR016174">
    <property type="entry name" value="Di-haem_cyt_TM"/>
</dbReference>
<organism evidence="15 16">
    <name type="scientific">Celeribacter arenosi</name>
    <dbReference type="NCBI Taxonomy" id="792649"/>
    <lineage>
        <taxon>Bacteria</taxon>
        <taxon>Pseudomonadati</taxon>
        <taxon>Pseudomonadota</taxon>
        <taxon>Alphaproteobacteria</taxon>
        <taxon>Rhodobacterales</taxon>
        <taxon>Roseobacteraceae</taxon>
        <taxon>Celeribacter</taxon>
    </lineage>
</organism>
<evidence type="ECO:0000256" key="7">
    <source>
        <dbReference type="ARBA" id="ARBA00022723"/>
    </source>
</evidence>
<dbReference type="SUPFAM" id="SSF81342">
    <property type="entry name" value="Transmembrane di-heme cytochromes"/>
    <property type="match status" value="1"/>
</dbReference>
<evidence type="ECO:0000256" key="13">
    <source>
        <dbReference type="SAM" id="Phobius"/>
    </source>
</evidence>
<keyword evidence="11 13" id="KW-0472">Membrane</keyword>
<comment type="subcellular location">
    <subcellularLocation>
        <location evidence="2">Cell membrane</location>
        <topology evidence="2">Multi-pass membrane protein</topology>
    </subcellularLocation>
</comment>
<name>A0ABP7K5N8_9RHOB</name>
<dbReference type="Proteomes" id="UP001399917">
    <property type="component" value="Unassembled WGS sequence"/>
</dbReference>
<keyword evidence="7" id="KW-0479">Metal-binding</keyword>
<evidence type="ECO:0000256" key="2">
    <source>
        <dbReference type="ARBA" id="ARBA00004651"/>
    </source>
</evidence>
<proteinExistence type="inferred from homology"/>
<feature type="domain" description="Cytochrome b561 bacterial/Ni-hydrogenase" evidence="14">
    <location>
        <begin position="7"/>
        <end position="159"/>
    </location>
</feature>
<evidence type="ECO:0000256" key="11">
    <source>
        <dbReference type="ARBA" id="ARBA00023136"/>
    </source>
</evidence>
<keyword evidence="10" id="KW-0408">Iron</keyword>
<feature type="transmembrane region" description="Helical" evidence="13">
    <location>
        <begin position="99"/>
        <end position="121"/>
    </location>
</feature>
<keyword evidence="16" id="KW-1185">Reference proteome</keyword>
<evidence type="ECO:0000256" key="3">
    <source>
        <dbReference type="ARBA" id="ARBA00022448"/>
    </source>
</evidence>
<keyword evidence="6 13" id="KW-0812">Transmembrane</keyword>